<dbReference type="eggNOG" id="COG3291">
    <property type="taxonomic scope" value="Bacteria"/>
</dbReference>
<gene>
    <name evidence="2" type="ORF">JCM21142_52260</name>
</gene>
<dbReference type="OrthoDB" id="7794186at2"/>
<dbReference type="Pfam" id="PF18911">
    <property type="entry name" value="PKD_4"/>
    <property type="match status" value="2"/>
</dbReference>
<evidence type="ECO:0000313" key="3">
    <source>
        <dbReference type="Proteomes" id="UP000019402"/>
    </source>
</evidence>
<feature type="domain" description="PKD" evidence="1">
    <location>
        <begin position="1835"/>
        <end position="1881"/>
    </location>
</feature>
<dbReference type="Proteomes" id="UP000019402">
    <property type="component" value="Unassembled WGS sequence"/>
</dbReference>
<feature type="domain" description="PKD" evidence="1">
    <location>
        <begin position="1761"/>
        <end position="1809"/>
    </location>
</feature>
<accession>W7Y618</accession>
<proteinExistence type="predicted"/>
<dbReference type="CDD" id="cd00146">
    <property type="entry name" value="PKD"/>
    <property type="match status" value="2"/>
</dbReference>
<dbReference type="InterPro" id="IPR035986">
    <property type="entry name" value="PKD_dom_sf"/>
</dbReference>
<organism evidence="2 3">
    <name type="scientific">Saccharicrinis fermentans DSM 9555 = JCM 21142</name>
    <dbReference type="NCBI Taxonomy" id="869213"/>
    <lineage>
        <taxon>Bacteria</taxon>
        <taxon>Pseudomonadati</taxon>
        <taxon>Bacteroidota</taxon>
        <taxon>Bacteroidia</taxon>
        <taxon>Marinilabiliales</taxon>
        <taxon>Marinilabiliaceae</taxon>
        <taxon>Saccharicrinis</taxon>
    </lineage>
</organism>
<dbReference type="Pfam" id="PF13585">
    <property type="entry name" value="CHU_C"/>
    <property type="match status" value="1"/>
</dbReference>
<dbReference type="InterPro" id="IPR045829">
    <property type="entry name" value="PKD_6"/>
</dbReference>
<dbReference type="InterPro" id="IPR022409">
    <property type="entry name" value="PKD/Chitinase_dom"/>
</dbReference>
<keyword evidence="3" id="KW-1185">Reference proteome</keyword>
<dbReference type="SMART" id="SM00089">
    <property type="entry name" value="PKD"/>
    <property type="match status" value="2"/>
</dbReference>
<dbReference type="SUPFAM" id="SSF49299">
    <property type="entry name" value="PKD domain"/>
    <property type="match status" value="2"/>
</dbReference>
<dbReference type="PROSITE" id="PS50093">
    <property type="entry name" value="PKD"/>
    <property type="match status" value="2"/>
</dbReference>
<dbReference type="Gene3D" id="2.60.40.10">
    <property type="entry name" value="Immunoglobulins"/>
    <property type="match status" value="3"/>
</dbReference>
<reference evidence="2 3" key="1">
    <citation type="journal article" date="2014" name="Genome Announc.">
        <title>Draft Genome Sequence of Cytophaga fermentans JCM 21142T, a Facultative Anaerobe Isolated from Marine Mud.</title>
        <authorList>
            <person name="Starns D."/>
            <person name="Oshima K."/>
            <person name="Suda W."/>
            <person name="Iino T."/>
            <person name="Yuki M."/>
            <person name="Inoue J."/>
            <person name="Kitamura K."/>
            <person name="Iida T."/>
            <person name="Darby A."/>
            <person name="Hattori M."/>
            <person name="Ohkuma M."/>
        </authorList>
    </citation>
    <scope>NUCLEOTIDE SEQUENCE [LARGE SCALE GENOMIC DNA]</scope>
    <source>
        <strain evidence="2 3">JCM 21142</strain>
    </source>
</reference>
<dbReference type="InterPro" id="IPR000601">
    <property type="entry name" value="PKD_dom"/>
</dbReference>
<sequence length="1996" mass="215389">MSIISGNGTTNVLVDFERTFSGGYIRVYAENACGSSPVEERWVNASLLPEEITVAPTGESDICEGETGLIYTINPISTHAASYEWDVPTGLIIVGDATGSSIVVDHDPNVPYATGDIRVRPINACSNDEPWSPGLTVNITPLPVPYAGEDERICGTEYTLDADPISTDEEGVWTIIEGSAQFENPSTDKINPNGKVNNLSQGENIFVWTVTNTITSCGTSDTVIIYNDQVTVNALANQYTVCDGTVELSGTPLSSVDAPSGTALWSTPDGAMILSASDATTTATNLASGENTFVWTIYKGACFSSAEVKVINNKPTDAIIYNASDVIISKQDLPCGDDFTTLKASVPTAGETGYWRIESGSVSIDDVNSPTIHISNILTGDHVLSWNILNGSCTTKETVTIRNNSFDVDAGKDETTCDGSIWLAGTDTIGGAIGQWTIIEGTGSFADAESPTTLVTGLSQANNGRNVFRWTLRRNGCESYDEVVITNDMPSVAEIQGSVTDVDICDYELNLNAVDPVYGNGIWTVVNGNGVFDDRTVHNTGVKDIGIGSNTYRWTVYNNTCSSSVEFTVHNFHVDAYAGADTAVCESEAKLNATLPSEGTGSWSVASGLGSGSFYDDDELKHNGTVQSLASGDNLLVWTVQNGGCVTTDTVVVTNNKPTPVSAIPWTSTDESYAPLYADNPVVGSGVWTLLEGRGDIDDPYSPSTTVRNLFPNINIFRWTVSKLNCSDYVDVEVQSGALAQAEAGWDQTDLCEDYTYMDANLPENTFGEWTVVSGFVKFENDHYNDPEVKIYDISPGRNVLKWTLRFAGDGTEFTEDTVVIINNKPTDADAGYDISVCGDFTTFDAVPPVEGSAKWTVLSGGGFFTDATDPKTTITGLAPGRNVIKYQVTKEGCHSYDTVMVYNYEPSEAVAGEDQVVCADSAYLRPTAPKYGTGSWRVIEGAGKGKDEDGNYISEINGNYVHGLAPGKNVLVWEVQVEGADADCINRDTIEIINNEPTVAFAGHSRPVCTDTVSLSANTPIYGVGTWTLISGSGEIVDSSLTNTLVKNLGKGENRFRWSIDNNGCPSTSDVVISNDLIDADAGYDQVNCADTAVLEGNNPLPGEGTWGILGGSGSANFDDNLNQYTTVRNLDKGENILTWTIQNNSCTSVSQVRVVNNEPSLPVAGDNKSTCENTFVLGASTPEVGEGFWTIRSGGGKFEDEYSPSTRVDSLKFGDNIFRWTVENEGCVLYDDVQISYNKIQAVAGGDQENCSDETFLEANSAEPGIGTWTVVGGGSQARFIDSHDAVTEVVNLAKGKNRLRWSINYKGCITEDEVEIINHSPSTSYAGNTQELCVEETVLDATEVEIGSGKWEIVTGSAIIAADQLDKPKAVITNLSKGENVFRWVVTSDNGLCSSEDDVLIINNTPSEPYAGKSEEYCSNDIVLKATAPDFGVGRWSFVEGGGNFDDPALPQATVYNLNEGVNILRWTISQGNCRDSSDIVITNNTPTVADAGPDISDCKDYAFLDANEPTQGAGYWTRTSGNAIYADDTDPKTKVEGLTHGDNILMWNIKKGSCISSDEIVVRNNIPDKAEAGTNKETCEDYLTLNANNPTTGTGTWIVLSGHGDFDDPTSPTSIVRNLELGENKFKWEVAYGSCTTEDVVEIISNKADPYAGEDDISYEPNYELKASNPGDLGAVWTVVAGEGDFEDLTFYNTRVLGLKEGVNTFRWTMDVNGCITYDDVSIEYKLVPDAAFKVDTFQGCYPLTVQFTNQSTGGSTYSWDFGDGKTSVERNPKHTFNYPGEYTVTLTAPGPDNVDGTYQKDILVYDHPVAEFSVGPEVVYIPGGAVRCYDQSVDAVSYLWDFGDGSSETVTQVNPSYEYEKTGFYSVSLKVISEFGCEDEIVKMDAVEVRQEGFLVFPNSFMPRPDGGAASSVSGDKTAIFKPIYQDVESYKVQIFNRWGQLIYESEDIEEGWNGFFNGTLSPQAVYVYKATGTFKSGTVFNETGSVLLVR</sequence>
<name>W7Y618_9BACT</name>
<dbReference type="InterPro" id="IPR013783">
    <property type="entry name" value="Ig-like_fold"/>
</dbReference>
<evidence type="ECO:0000313" key="2">
    <source>
        <dbReference type="EMBL" id="GAF03582.1"/>
    </source>
</evidence>
<dbReference type="EMBL" id="BAMD01000026">
    <property type="protein sequence ID" value="GAF03582.1"/>
    <property type="molecule type" value="Genomic_DNA"/>
</dbReference>
<dbReference type="Pfam" id="PF19408">
    <property type="entry name" value="PKD_6"/>
    <property type="match status" value="2"/>
</dbReference>
<evidence type="ECO:0000259" key="1">
    <source>
        <dbReference type="PROSITE" id="PS50093"/>
    </source>
</evidence>
<comment type="caution">
    <text evidence="2">The sequence shown here is derived from an EMBL/GenBank/DDBJ whole genome shotgun (WGS) entry which is preliminary data.</text>
</comment>
<protein>
    <recommendedName>
        <fullName evidence="1">PKD domain-containing protein</fullName>
    </recommendedName>
</protein>